<dbReference type="Gene3D" id="3.80.10.10">
    <property type="entry name" value="Ribonuclease Inhibitor"/>
    <property type="match status" value="1"/>
</dbReference>
<dbReference type="InterPro" id="IPR006553">
    <property type="entry name" value="Leu-rich_rpt_Cys-con_subtyp"/>
</dbReference>
<keyword evidence="3" id="KW-1185">Reference proteome</keyword>
<gene>
    <name evidence="2" type="ORF">BSL78_23885</name>
</gene>
<name>A0A2G8JU38_STIJA</name>
<feature type="domain" description="F-box/LRR-repeat protein 15-like leucin rich repeat" evidence="1">
    <location>
        <begin position="114"/>
        <end position="260"/>
    </location>
</feature>
<dbReference type="Proteomes" id="UP000230750">
    <property type="component" value="Unassembled WGS sequence"/>
</dbReference>
<dbReference type="Pfam" id="PF25372">
    <property type="entry name" value="DUF7885"/>
    <property type="match status" value="1"/>
</dbReference>
<dbReference type="AlphaFoldDB" id="A0A2G8JU38"/>
<dbReference type="SUPFAM" id="SSF52047">
    <property type="entry name" value="RNI-like"/>
    <property type="match status" value="1"/>
</dbReference>
<dbReference type="GO" id="GO:0019005">
    <property type="term" value="C:SCF ubiquitin ligase complex"/>
    <property type="evidence" value="ECO:0007669"/>
    <property type="project" value="TreeGrafter"/>
</dbReference>
<dbReference type="PANTHER" id="PTHR13318">
    <property type="entry name" value="PARTNER OF PAIRED, ISOFORM B-RELATED"/>
    <property type="match status" value="1"/>
</dbReference>
<dbReference type="SMART" id="SM00367">
    <property type="entry name" value="LRR_CC"/>
    <property type="match status" value="5"/>
</dbReference>
<evidence type="ECO:0000313" key="3">
    <source>
        <dbReference type="Proteomes" id="UP000230750"/>
    </source>
</evidence>
<dbReference type="InterPro" id="IPR057207">
    <property type="entry name" value="FBXL15_LRR"/>
</dbReference>
<protein>
    <recommendedName>
        <fullName evidence="1">F-box/LRR-repeat protein 15-like leucin rich repeat domain-containing protein</fullName>
    </recommendedName>
</protein>
<dbReference type="EMBL" id="MRZV01001256">
    <property type="protein sequence ID" value="PIK39277.1"/>
    <property type="molecule type" value="Genomic_DNA"/>
</dbReference>
<dbReference type="InterPro" id="IPR032675">
    <property type="entry name" value="LRR_dom_sf"/>
</dbReference>
<evidence type="ECO:0000259" key="1">
    <source>
        <dbReference type="Pfam" id="PF25372"/>
    </source>
</evidence>
<comment type="caution">
    <text evidence="2">The sequence shown here is derived from an EMBL/GenBank/DDBJ whole genome shotgun (WGS) entry which is preliminary data.</text>
</comment>
<proteinExistence type="predicted"/>
<reference evidence="2 3" key="1">
    <citation type="journal article" date="2017" name="PLoS Biol.">
        <title>The sea cucumber genome provides insights into morphological evolution and visceral regeneration.</title>
        <authorList>
            <person name="Zhang X."/>
            <person name="Sun L."/>
            <person name="Yuan J."/>
            <person name="Sun Y."/>
            <person name="Gao Y."/>
            <person name="Zhang L."/>
            <person name="Li S."/>
            <person name="Dai H."/>
            <person name="Hamel J.F."/>
            <person name="Liu C."/>
            <person name="Yu Y."/>
            <person name="Liu S."/>
            <person name="Lin W."/>
            <person name="Guo K."/>
            <person name="Jin S."/>
            <person name="Xu P."/>
            <person name="Storey K.B."/>
            <person name="Huan P."/>
            <person name="Zhang T."/>
            <person name="Zhou Y."/>
            <person name="Zhang J."/>
            <person name="Lin C."/>
            <person name="Li X."/>
            <person name="Xing L."/>
            <person name="Huo D."/>
            <person name="Sun M."/>
            <person name="Wang L."/>
            <person name="Mercier A."/>
            <person name="Li F."/>
            <person name="Yang H."/>
            <person name="Xiang J."/>
        </authorList>
    </citation>
    <scope>NUCLEOTIDE SEQUENCE [LARGE SCALE GENOMIC DNA]</scope>
    <source>
        <strain evidence="2">Shaxun</strain>
        <tissue evidence="2">Muscle</tissue>
    </source>
</reference>
<dbReference type="OrthoDB" id="3219396at2759"/>
<sequence length="268" mass="30439">MKDSSLWKCVDLTQYSIKLRDLTKVTRLYLSKSLKHLELKGFLCTTVKTKLLSEVFLEELRARSPNLSKLVIHNAELRTLPSSKLPKSLQHLHLQSCQLREGWLLPALEEGTLKNLRSLDLSGCGRITNRDISPMSQLKNLEELSLLGCYRLGDQALEAITADHPNLKSLLIGHSDFTDLGMKDVALNMKRLERFSIQHCELVTSKSLKFIQRMKTIEELDISYNPQFDDASIYGLVKGLPNLRKITVHDVTTVSDTIMQINPNIEVL</sequence>
<evidence type="ECO:0000313" key="2">
    <source>
        <dbReference type="EMBL" id="PIK39277.1"/>
    </source>
</evidence>
<accession>A0A2G8JU38</accession>
<dbReference type="GO" id="GO:0031146">
    <property type="term" value="P:SCF-dependent proteasomal ubiquitin-dependent protein catabolic process"/>
    <property type="evidence" value="ECO:0007669"/>
    <property type="project" value="TreeGrafter"/>
</dbReference>
<dbReference type="STRING" id="307972.A0A2G8JU38"/>
<organism evidence="2 3">
    <name type="scientific">Stichopus japonicus</name>
    <name type="common">Sea cucumber</name>
    <dbReference type="NCBI Taxonomy" id="307972"/>
    <lineage>
        <taxon>Eukaryota</taxon>
        <taxon>Metazoa</taxon>
        <taxon>Echinodermata</taxon>
        <taxon>Eleutherozoa</taxon>
        <taxon>Echinozoa</taxon>
        <taxon>Holothuroidea</taxon>
        <taxon>Aspidochirotacea</taxon>
        <taxon>Aspidochirotida</taxon>
        <taxon>Stichopodidae</taxon>
        <taxon>Apostichopus</taxon>
    </lineage>
</organism>